<accession>A0A2C5ZLI3</accession>
<dbReference type="Proteomes" id="UP000226431">
    <property type="component" value="Unassembled WGS sequence"/>
</dbReference>
<protein>
    <recommendedName>
        <fullName evidence="1">DUF7905 domain-containing protein</fullName>
    </recommendedName>
</protein>
<sequence length="474" mass="53561">MASAKFQMDSSRRTARDLADMEYLGKPPENLTDSFLEARLVIPGMYMIPLGVDDSEPLKDLRRKYKTWIWRSKPNVFELRTNEIKQLQNAMKELNWLIHDLRLSSENMSTRFVVQKPMNAGTDALVTVKLNSRPTSVMTSSSLVPIAVPLAHDNFLQLRGILAPSAYILKALGAGLLMRVNFGRFEIRQRKRGVGDEMTYEDFANMVALYSKRGGAGIHTRLIDVSNAEKVVNLLAHPDTGIVDANKRPLQKKYSVMLRMENKEFVSTVQEHSAEATQLSAAWVRERGLMPKLNWTVVAPDMQLDWNLQVDVCQPIGKTGDRDEFKTMSELMQGIRLVKRLEDDESLLQPPRVVVKRLPGSDQIEETVLKTSVLLPFKSTRYVVEVSISHTWARMETEAVPQMRWGIEFYGLHWEETLEGSGPQGQRDDWGAVVRTLWPSSGEGVEAGFLNFLEDIAEIQSALAALSLDSSVLR</sequence>
<dbReference type="OrthoDB" id="4739136at2759"/>
<gene>
    <name evidence="2" type="ORF">CDD80_2287</name>
</gene>
<dbReference type="AlphaFoldDB" id="A0A2C5ZLI3"/>
<dbReference type="STRING" id="2004952.A0A2C5ZLI3"/>
<feature type="domain" description="DUF7905" evidence="1">
    <location>
        <begin position="173"/>
        <end position="419"/>
    </location>
</feature>
<name>A0A2C5ZLI3_9HYPO</name>
<evidence type="ECO:0000313" key="2">
    <source>
        <dbReference type="EMBL" id="PHH80264.1"/>
    </source>
</evidence>
<dbReference type="InterPro" id="IPR057227">
    <property type="entry name" value="DUF7905"/>
</dbReference>
<organism evidence="2 3">
    <name type="scientific">Ophiocordyceps camponoti-rufipedis</name>
    <dbReference type="NCBI Taxonomy" id="2004952"/>
    <lineage>
        <taxon>Eukaryota</taxon>
        <taxon>Fungi</taxon>
        <taxon>Dikarya</taxon>
        <taxon>Ascomycota</taxon>
        <taxon>Pezizomycotina</taxon>
        <taxon>Sordariomycetes</taxon>
        <taxon>Hypocreomycetidae</taxon>
        <taxon>Hypocreales</taxon>
        <taxon>Ophiocordycipitaceae</taxon>
        <taxon>Ophiocordyceps</taxon>
    </lineage>
</organism>
<comment type="caution">
    <text evidence="2">The sequence shown here is derived from an EMBL/GenBank/DDBJ whole genome shotgun (WGS) entry which is preliminary data.</text>
</comment>
<reference evidence="2 3" key="1">
    <citation type="submission" date="2017-06" db="EMBL/GenBank/DDBJ databases">
        <title>Ant-infecting Ophiocordyceps genomes reveal a high diversity of potential behavioral manipulation genes and a possible major role for enterotoxins.</title>
        <authorList>
            <person name="De Bekker C."/>
            <person name="Evans H.C."/>
            <person name="Brachmann A."/>
            <person name="Hughes D.P."/>
        </authorList>
    </citation>
    <scope>NUCLEOTIDE SEQUENCE [LARGE SCALE GENOMIC DNA]</scope>
    <source>
        <strain evidence="2 3">Map16</strain>
    </source>
</reference>
<evidence type="ECO:0000259" key="1">
    <source>
        <dbReference type="Pfam" id="PF25482"/>
    </source>
</evidence>
<dbReference type="EMBL" id="NJES01000021">
    <property type="protein sequence ID" value="PHH80264.1"/>
    <property type="molecule type" value="Genomic_DNA"/>
</dbReference>
<keyword evidence="3" id="KW-1185">Reference proteome</keyword>
<evidence type="ECO:0000313" key="3">
    <source>
        <dbReference type="Proteomes" id="UP000226431"/>
    </source>
</evidence>
<dbReference type="Pfam" id="PF25482">
    <property type="entry name" value="DUF7905"/>
    <property type="match status" value="1"/>
</dbReference>
<proteinExistence type="predicted"/>